<gene>
    <name evidence="1" type="ORF">GOBAR_AA34375</name>
</gene>
<dbReference type="PANTHER" id="PTHR31286">
    <property type="entry name" value="GLYCINE-RICH CELL WALL STRUCTURAL PROTEIN 1.8-LIKE"/>
    <property type="match status" value="1"/>
</dbReference>
<sequence length="230" mass="26693">MDERSIEEQYHLERSTKKIKATYLFSTLSSRSYKESLLKPLVCNDLFLGVILVEDDDDDSDSNTEKFSDEFTSIRRWKWIENGNRIYENHDEEFDCINLGHGFYVVKFSSLEDIQKWNPNFNPTTGMITSTTVLIKLDSNTTYTTRGKFARICIEIYLSKPLIPLIRIGNFIHNIKYEGLHNNFFFCGRFGHIIEACVLKKVVTNLKESSEVVQTKNTKATSEKMDKATK</sequence>
<evidence type="ECO:0000313" key="2">
    <source>
        <dbReference type="Proteomes" id="UP000239757"/>
    </source>
</evidence>
<dbReference type="EMBL" id="KZ669038">
    <property type="protein sequence ID" value="PPR86318.1"/>
    <property type="molecule type" value="Genomic_DNA"/>
</dbReference>
<name>A0A2P5W5H7_GOSBA</name>
<dbReference type="PANTHER" id="PTHR31286:SF99">
    <property type="entry name" value="DUF4283 DOMAIN-CONTAINING PROTEIN"/>
    <property type="match status" value="1"/>
</dbReference>
<reference evidence="1 2" key="1">
    <citation type="submission" date="2015-01" db="EMBL/GenBank/DDBJ databases">
        <title>Genome of allotetraploid Gossypium barbadense reveals genomic plasticity and fiber elongation in cotton evolution.</title>
        <authorList>
            <person name="Chen X."/>
            <person name="Liu X."/>
            <person name="Zhao B."/>
            <person name="Zheng H."/>
            <person name="Hu Y."/>
            <person name="Lu G."/>
            <person name="Yang C."/>
            <person name="Chen J."/>
            <person name="Shan C."/>
            <person name="Zhang L."/>
            <person name="Zhou Y."/>
            <person name="Wang L."/>
            <person name="Guo W."/>
            <person name="Bai Y."/>
            <person name="Ruan J."/>
            <person name="Shangguan X."/>
            <person name="Mao Y."/>
            <person name="Jiang J."/>
            <person name="Zhu Y."/>
            <person name="Lei J."/>
            <person name="Kang H."/>
            <person name="Chen S."/>
            <person name="He X."/>
            <person name="Wang R."/>
            <person name="Wang Y."/>
            <person name="Chen J."/>
            <person name="Wang L."/>
            <person name="Yu S."/>
            <person name="Wang B."/>
            <person name="Wei J."/>
            <person name="Song S."/>
            <person name="Lu X."/>
            <person name="Gao Z."/>
            <person name="Gu W."/>
            <person name="Deng X."/>
            <person name="Ma D."/>
            <person name="Wang S."/>
            <person name="Liang W."/>
            <person name="Fang L."/>
            <person name="Cai C."/>
            <person name="Zhu X."/>
            <person name="Zhou B."/>
            <person name="Zhang Y."/>
            <person name="Chen Z."/>
            <person name="Xu S."/>
            <person name="Zhu R."/>
            <person name="Wang S."/>
            <person name="Zhang T."/>
            <person name="Zhao G."/>
        </authorList>
    </citation>
    <scope>NUCLEOTIDE SEQUENCE [LARGE SCALE GENOMIC DNA]</scope>
    <source>
        <strain evidence="2">cv. Xinhai21</strain>
        <tissue evidence="1">Leaf</tissue>
    </source>
</reference>
<dbReference type="AlphaFoldDB" id="A0A2P5W5H7"/>
<evidence type="ECO:0008006" key="3">
    <source>
        <dbReference type="Google" id="ProtNLM"/>
    </source>
</evidence>
<organism evidence="1 2">
    <name type="scientific">Gossypium barbadense</name>
    <name type="common">Sea Island cotton</name>
    <name type="synonym">Hibiscus barbadensis</name>
    <dbReference type="NCBI Taxonomy" id="3634"/>
    <lineage>
        <taxon>Eukaryota</taxon>
        <taxon>Viridiplantae</taxon>
        <taxon>Streptophyta</taxon>
        <taxon>Embryophyta</taxon>
        <taxon>Tracheophyta</taxon>
        <taxon>Spermatophyta</taxon>
        <taxon>Magnoliopsida</taxon>
        <taxon>eudicotyledons</taxon>
        <taxon>Gunneridae</taxon>
        <taxon>Pentapetalae</taxon>
        <taxon>rosids</taxon>
        <taxon>malvids</taxon>
        <taxon>Malvales</taxon>
        <taxon>Malvaceae</taxon>
        <taxon>Malvoideae</taxon>
        <taxon>Gossypium</taxon>
    </lineage>
</organism>
<proteinExistence type="predicted"/>
<dbReference type="Proteomes" id="UP000239757">
    <property type="component" value="Unassembled WGS sequence"/>
</dbReference>
<protein>
    <recommendedName>
        <fullName evidence="3">DUF4283 domain-containing protein</fullName>
    </recommendedName>
</protein>
<accession>A0A2P5W5H7</accession>
<dbReference type="OrthoDB" id="1926761at2759"/>
<dbReference type="InterPro" id="IPR040256">
    <property type="entry name" value="At4g02000-like"/>
</dbReference>
<evidence type="ECO:0000313" key="1">
    <source>
        <dbReference type="EMBL" id="PPR86318.1"/>
    </source>
</evidence>